<gene>
    <name evidence="7" type="ORF">PLO_342</name>
</gene>
<keyword evidence="7" id="KW-0934">Plastid</keyword>
<dbReference type="InterPro" id="IPR036986">
    <property type="entry name" value="S4_RNA-bd_sf"/>
</dbReference>
<sequence>MNSLNNRESQILKFLYSSHFPMRLDRWLVTQQPEQSRARIQKFIEAGFVRINGIRSRAKTPLKYGDEVQIWMPPPEPLPYLLPQQIPLDVLFEDKYLIVINKPAGLTVHPAPGNKYGTLVNGLISHCPDLVGIGGEMRPGIVHRLDKATTGCIVVAKTQEVLVNLQSQIQNRIASREYVGIVYGIPLSNKGTIVSFLGRHSLDRKRYDVVDEKKGRYACTHWCLVKRLGEYSILRFKLDTGRTHQIRIHCAHIGYPIVGDICYGKRETSPLPLQAQALHALQLGINHPIYNDRMIFTAPFPQFLEKLFTVYHSSGN</sequence>
<dbReference type="InterPro" id="IPR006224">
    <property type="entry name" value="PsdUridine_synth_RluA-like_CS"/>
</dbReference>
<feature type="active site" evidence="3">
    <location>
        <position position="146"/>
    </location>
</feature>
<dbReference type="NCBIfam" id="TIGR00005">
    <property type="entry name" value="rluA_subfam"/>
    <property type="match status" value="1"/>
</dbReference>
<dbReference type="CDD" id="cd00165">
    <property type="entry name" value="S4"/>
    <property type="match status" value="1"/>
</dbReference>
<feature type="domain" description="RNA-binding S4" evidence="6">
    <location>
        <begin position="22"/>
        <end position="79"/>
    </location>
</feature>
<dbReference type="PANTHER" id="PTHR21600">
    <property type="entry name" value="MITOCHONDRIAL RNA PSEUDOURIDINE SYNTHASE"/>
    <property type="match status" value="1"/>
</dbReference>
<dbReference type="CDD" id="cd02869">
    <property type="entry name" value="PseudoU_synth_RluA_like"/>
    <property type="match status" value="1"/>
</dbReference>
<dbReference type="InterPro" id="IPR006225">
    <property type="entry name" value="PsdUridine_synth_RluC/D"/>
</dbReference>
<geneLocation type="plastid" evidence="7"/>
<dbReference type="AlphaFoldDB" id="A0A2H4ZPB8"/>
<proteinExistence type="inferred from homology"/>
<keyword evidence="4" id="KW-0694">RNA-binding</keyword>
<accession>A0A2H4ZPB8</accession>
<comment type="function">
    <text evidence="5">Responsible for synthesis of pseudouridine from uracil.</text>
</comment>
<dbReference type="InterPro" id="IPR050188">
    <property type="entry name" value="RluA_PseudoU_synthase"/>
</dbReference>
<evidence type="ECO:0000259" key="6">
    <source>
        <dbReference type="SMART" id="SM00363"/>
    </source>
</evidence>
<dbReference type="PROSITE" id="PS01129">
    <property type="entry name" value="PSI_RLU"/>
    <property type="match status" value="1"/>
</dbReference>
<keyword evidence="2 5" id="KW-0413">Isomerase</keyword>
<reference evidence="7" key="1">
    <citation type="submission" date="2017-10" db="EMBL/GenBank/DDBJ databases">
        <title>Paulinella longichromatophora chromatophore genome.</title>
        <authorList>
            <person name="Lhee D."/>
            <person name="Yoon H.S."/>
        </authorList>
    </citation>
    <scope>NUCLEOTIDE SEQUENCE</scope>
</reference>
<comment type="similarity">
    <text evidence="1 5">Belongs to the pseudouridine synthase RluA family.</text>
</comment>
<dbReference type="GO" id="GO:0000455">
    <property type="term" value="P:enzyme-directed rRNA pseudouridine synthesis"/>
    <property type="evidence" value="ECO:0007669"/>
    <property type="project" value="TreeGrafter"/>
</dbReference>
<name>A0A2H4ZPB8_9EUKA</name>
<dbReference type="EC" id="5.4.99.-" evidence="5"/>
<evidence type="ECO:0000256" key="1">
    <source>
        <dbReference type="ARBA" id="ARBA00010876"/>
    </source>
</evidence>
<dbReference type="Pfam" id="PF01479">
    <property type="entry name" value="S4"/>
    <property type="match status" value="1"/>
</dbReference>
<protein>
    <recommendedName>
        <fullName evidence="5">Pseudouridine synthase</fullName>
        <ecNumber evidence="5">5.4.99.-</ecNumber>
    </recommendedName>
</protein>
<dbReference type="Gene3D" id="3.10.290.10">
    <property type="entry name" value="RNA-binding S4 domain"/>
    <property type="match status" value="1"/>
</dbReference>
<evidence type="ECO:0000256" key="5">
    <source>
        <dbReference type="RuleBase" id="RU362028"/>
    </source>
</evidence>
<dbReference type="InterPro" id="IPR002942">
    <property type="entry name" value="S4_RNA-bd"/>
</dbReference>
<dbReference type="Gene3D" id="3.30.2350.10">
    <property type="entry name" value="Pseudouridine synthase"/>
    <property type="match status" value="1"/>
</dbReference>
<evidence type="ECO:0000256" key="3">
    <source>
        <dbReference type="PIRSR" id="PIRSR606225-1"/>
    </source>
</evidence>
<dbReference type="SUPFAM" id="SSF55174">
    <property type="entry name" value="Alpha-L RNA-binding motif"/>
    <property type="match status" value="1"/>
</dbReference>
<dbReference type="SMART" id="SM00363">
    <property type="entry name" value="S4"/>
    <property type="match status" value="1"/>
</dbReference>
<evidence type="ECO:0000256" key="4">
    <source>
        <dbReference type="PROSITE-ProRule" id="PRU00182"/>
    </source>
</evidence>
<dbReference type="SUPFAM" id="SSF55120">
    <property type="entry name" value="Pseudouridine synthase"/>
    <property type="match status" value="1"/>
</dbReference>
<dbReference type="PROSITE" id="PS50889">
    <property type="entry name" value="S4"/>
    <property type="match status" value="1"/>
</dbReference>
<evidence type="ECO:0000313" key="7">
    <source>
        <dbReference type="EMBL" id="AUG32339.1"/>
    </source>
</evidence>
<dbReference type="InterPro" id="IPR006145">
    <property type="entry name" value="PsdUridine_synth_RsuA/RluA"/>
</dbReference>
<dbReference type="GO" id="GO:0003723">
    <property type="term" value="F:RNA binding"/>
    <property type="evidence" value="ECO:0007669"/>
    <property type="project" value="UniProtKB-KW"/>
</dbReference>
<dbReference type="Pfam" id="PF00849">
    <property type="entry name" value="PseudoU_synth_2"/>
    <property type="match status" value="1"/>
</dbReference>
<dbReference type="EMBL" id="MG264610">
    <property type="protein sequence ID" value="AUG32339.1"/>
    <property type="molecule type" value="Genomic_DNA"/>
</dbReference>
<evidence type="ECO:0000256" key="2">
    <source>
        <dbReference type="ARBA" id="ARBA00023235"/>
    </source>
</evidence>
<dbReference type="GO" id="GO:0009982">
    <property type="term" value="F:pseudouridine synthase activity"/>
    <property type="evidence" value="ECO:0007669"/>
    <property type="project" value="InterPro"/>
</dbReference>
<dbReference type="PANTHER" id="PTHR21600:SF44">
    <property type="entry name" value="RIBOSOMAL LARGE SUBUNIT PSEUDOURIDINE SYNTHASE D"/>
    <property type="match status" value="1"/>
</dbReference>
<organism evidence="7">
    <name type="scientific">Paulinella longichromatophora</name>
    <dbReference type="NCBI Taxonomy" id="1708747"/>
    <lineage>
        <taxon>Eukaryota</taxon>
        <taxon>Sar</taxon>
        <taxon>Rhizaria</taxon>
        <taxon>Cercozoa</taxon>
        <taxon>Imbricatea</taxon>
        <taxon>Silicofilosea</taxon>
        <taxon>Euglyphida</taxon>
        <taxon>Paulinellidae</taxon>
        <taxon>Paulinella</taxon>
    </lineage>
</organism>
<comment type="catalytic activity">
    <reaction evidence="5">
        <text>a uridine in RNA = a pseudouridine in RNA</text>
        <dbReference type="Rhea" id="RHEA:48348"/>
        <dbReference type="Rhea" id="RHEA-COMP:12068"/>
        <dbReference type="Rhea" id="RHEA-COMP:12069"/>
        <dbReference type="ChEBI" id="CHEBI:65314"/>
        <dbReference type="ChEBI" id="CHEBI:65315"/>
    </reaction>
</comment>
<dbReference type="InterPro" id="IPR020103">
    <property type="entry name" value="PsdUridine_synth_cat_dom_sf"/>
</dbReference>